<protein>
    <recommendedName>
        <fullName evidence="9">Ig-like domain-containing protein</fullName>
    </recommendedName>
</protein>
<dbReference type="PROSITE" id="PS50835">
    <property type="entry name" value="IG_LIKE"/>
    <property type="match status" value="2"/>
</dbReference>
<evidence type="ECO:0000259" key="9">
    <source>
        <dbReference type="PROSITE" id="PS50835"/>
    </source>
</evidence>
<dbReference type="InterPro" id="IPR003599">
    <property type="entry name" value="Ig_sub"/>
</dbReference>
<dbReference type="Proteomes" id="UP000265040">
    <property type="component" value="Chromosome 2"/>
</dbReference>
<evidence type="ECO:0000256" key="3">
    <source>
        <dbReference type="ARBA" id="ARBA00022729"/>
    </source>
</evidence>
<dbReference type="GO" id="GO:0009986">
    <property type="term" value="C:cell surface"/>
    <property type="evidence" value="ECO:0007669"/>
    <property type="project" value="TreeGrafter"/>
</dbReference>
<sequence length="330" mass="37170">WMKQLHCQLMDSKDVLQVTWQKILPDHDKNMASYNKHYGQRVNSDFREVKFKDVGLKNCSIVIRNITEQDEGCYLCLFNCYPDGALTGRTCLQLYDVSLTSEVQTLQTVMAAVGEEAHFSCQLMDSKDVRQVTWQKILPDHDKNMAVYNKYFGQRVNSDFRDKVKFKDVGLKNCSIVMRNITEQDEGCYLCLFDCYPDGLHVSSSCVCKLWVDVMFVLTELHEPILHVRESNSPEESVVSCSVTGRPAPTVTLTVSQQHLNLSHYHTVTVNNTDATVTVNTTAVLSGFHGDSIQVGCAVRVLSGPQKEVFVMIPEVKATSADGEKHVQTS</sequence>
<evidence type="ECO:0000256" key="7">
    <source>
        <dbReference type="ARBA" id="ARBA00023180"/>
    </source>
</evidence>
<organism evidence="10 11">
    <name type="scientific">Anabas testudineus</name>
    <name type="common">Climbing perch</name>
    <name type="synonym">Anthias testudineus</name>
    <dbReference type="NCBI Taxonomy" id="64144"/>
    <lineage>
        <taxon>Eukaryota</taxon>
        <taxon>Metazoa</taxon>
        <taxon>Chordata</taxon>
        <taxon>Craniata</taxon>
        <taxon>Vertebrata</taxon>
        <taxon>Euteleostomi</taxon>
        <taxon>Actinopterygii</taxon>
        <taxon>Neopterygii</taxon>
        <taxon>Teleostei</taxon>
        <taxon>Neoteleostei</taxon>
        <taxon>Acanthomorphata</taxon>
        <taxon>Anabantaria</taxon>
        <taxon>Anabantiformes</taxon>
        <taxon>Anabantoidei</taxon>
        <taxon>Anabantidae</taxon>
        <taxon>Anabas</taxon>
    </lineage>
</organism>
<keyword evidence="2" id="KW-0812">Transmembrane</keyword>
<proteinExistence type="predicted"/>
<dbReference type="SUPFAM" id="SSF48726">
    <property type="entry name" value="Immunoglobulin"/>
    <property type="match status" value="2"/>
</dbReference>
<dbReference type="GO" id="GO:0016020">
    <property type="term" value="C:membrane"/>
    <property type="evidence" value="ECO:0007669"/>
    <property type="project" value="UniProtKB-SubCell"/>
</dbReference>
<dbReference type="InterPro" id="IPR013106">
    <property type="entry name" value="Ig_V-set"/>
</dbReference>
<dbReference type="Ensembl" id="ENSATET00000026558.3">
    <property type="protein sequence ID" value="ENSATEP00000026139.3"/>
    <property type="gene ID" value="ENSATEG00000032021.1"/>
</dbReference>
<evidence type="ECO:0000256" key="6">
    <source>
        <dbReference type="ARBA" id="ARBA00023157"/>
    </source>
</evidence>
<dbReference type="GO" id="GO:0098632">
    <property type="term" value="F:cell-cell adhesion mediator activity"/>
    <property type="evidence" value="ECO:0007669"/>
    <property type="project" value="InterPro"/>
</dbReference>
<dbReference type="Gene3D" id="2.60.40.10">
    <property type="entry name" value="Immunoglobulins"/>
    <property type="match status" value="3"/>
</dbReference>
<dbReference type="PANTHER" id="PTHR46841:SF7">
    <property type="entry name" value="IG-LIKE DOMAIN-CONTAINING PROTEIN"/>
    <property type="match status" value="1"/>
</dbReference>
<dbReference type="AlphaFoldDB" id="A0A3Q1J487"/>
<keyword evidence="3" id="KW-0732">Signal</keyword>
<keyword evidence="7" id="KW-0325">Glycoprotein</keyword>
<dbReference type="InterPro" id="IPR013783">
    <property type="entry name" value="Ig-like_fold"/>
</dbReference>
<dbReference type="Pfam" id="PF07686">
    <property type="entry name" value="V-set"/>
    <property type="match status" value="2"/>
</dbReference>
<reference evidence="10" key="3">
    <citation type="submission" date="2025-09" db="UniProtKB">
        <authorList>
            <consortium name="Ensembl"/>
        </authorList>
    </citation>
    <scope>IDENTIFICATION</scope>
</reference>
<keyword evidence="8" id="KW-0393">Immunoglobulin domain</keyword>
<feature type="domain" description="Ig-like" evidence="9">
    <location>
        <begin position="1"/>
        <end position="76"/>
    </location>
</feature>
<dbReference type="PANTHER" id="PTHR46841">
    <property type="entry name" value="OX-2 MEMBRANE GLYCOPROTEIN"/>
    <property type="match status" value="1"/>
</dbReference>
<evidence type="ECO:0000256" key="5">
    <source>
        <dbReference type="ARBA" id="ARBA00023136"/>
    </source>
</evidence>
<name>A0A3Q1J487_ANATE</name>
<keyword evidence="5" id="KW-0472">Membrane</keyword>
<evidence type="ECO:0000313" key="10">
    <source>
        <dbReference type="Ensembl" id="ENSATEP00000026139.3"/>
    </source>
</evidence>
<evidence type="ECO:0000256" key="1">
    <source>
        <dbReference type="ARBA" id="ARBA00004167"/>
    </source>
</evidence>
<reference evidence="10" key="1">
    <citation type="submission" date="2021-04" db="EMBL/GenBank/DDBJ databases">
        <authorList>
            <consortium name="Wellcome Sanger Institute Data Sharing"/>
        </authorList>
    </citation>
    <scope>NUCLEOTIDE SEQUENCE [LARGE SCALE GENOMIC DNA]</scope>
</reference>
<keyword evidence="4" id="KW-1133">Transmembrane helix</keyword>
<keyword evidence="6" id="KW-1015">Disulfide bond</keyword>
<dbReference type="GO" id="GO:0150079">
    <property type="term" value="P:negative regulation of neuroinflammatory response"/>
    <property type="evidence" value="ECO:0007669"/>
    <property type="project" value="TreeGrafter"/>
</dbReference>
<dbReference type="InterPro" id="IPR047164">
    <property type="entry name" value="OX2G-like"/>
</dbReference>
<dbReference type="InterPro" id="IPR007110">
    <property type="entry name" value="Ig-like_dom"/>
</dbReference>
<dbReference type="GO" id="GO:0034113">
    <property type="term" value="P:heterotypic cell-cell adhesion"/>
    <property type="evidence" value="ECO:0007669"/>
    <property type="project" value="TreeGrafter"/>
</dbReference>
<reference evidence="10" key="2">
    <citation type="submission" date="2025-08" db="UniProtKB">
        <authorList>
            <consortium name="Ensembl"/>
        </authorList>
    </citation>
    <scope>IDENTIFICATION</scope>
</reference>
<evidence type="ECO:0000256" key="4">
    <source>
        <dbReference type="ARBA" id="ARBA00022989"/>
    </source>
</evidence>
<evidence type="ECO:0000256" key="2">
    <source>
        <dbReference type="ARBA" id="ARBA00022692"/>
    </source>
</evidence>
<feature type="domain" description="Ig-like" evidence="9">
    <location>
        <begin position="82"/>
        <end position="191"/>
    </location>
</feature>
<dbReference type="SMART" id="SM00409">
    <property type="entry name" value="IG"/>
    <property type="match status" value="2"/>
</dbReference>
<evidence type="ECO:0000256" key="8">
    <source>
        <dbReference type="ARBA" id="ARBA00023319"/>
    </source>
</evidence>
<dbReference type="InterPro" id="IPR036179">
    <property type="entry name" value="Ig-like_dom_sf"/>
</dbReference>
<keyword evidence="11" id="KW-1185">Reference proteome</keyword>
<dbReference type="InParanoid" id="A0A3Q1J487"/>
<dbReference type="GO" id="GO:0030424">
    <property type="term" value="C:axon"/>
    <property type="evidence" value="ECO:0007669"/>
    <property type="project" value="TreeGrafter"/>
</dbReference>
<comment type="subcellular location">
    <subcellularLocation>
        <location evidence="1">Membrane</location>
        <topology evidence="1">Single-pass membrane protein</topology>
    </subcellularLocation>
</comment>
<dbReference type="GO" id="GO:0043025">
    <property type="term" value="C:neuronal cell body"/>
    <property type="evidence" value="ECO:0007669"/>
    <property type="project" value="TreeGrafter"/>
</dbReference>
<evidence type="ECO:0000313" key="11">
    <source>
        <dbReference type="Proteomes" id="UP000265040"/>
    </source>
</evidence>
<dbReference type="GeneTree" id="ENSGT00530000063970"/>
<accession>A0A3Q1J487</accession>